<gene>
    <name evidence="1" type="ORF">SAMN05444351_1176</name>
</gene>
<organism evidence="1 2">
    <name type="scientific">Geodermatophilus nigrescens</name>
    <dbReference type="NCBI Taxonomy" id="1070870"/>
    <lineage>
        <taxon>Bacteria</taxon>
        <taxon>Bacillati</taxon>
        <taxon>Actinomycetota</taxon>
        <taxon>Actinomycetes</taxon>
        <taxon>Geodermatophilales</taxon>
        <taxon>Geodermatophilaceae</taxon>
        <taxon>Geodermatophilus</taxon>
    </lineage>
</organism>
<reference evidence="1 2" key="1">
    <citation type="submission" date="2016-11" db="EMBL/GenBank/DDBJ databases">
        <authorList>
            <person name="Jaros S."/>
            <person name="Januszkiewicz K."/>
            <person name="Wedrychowicz H."/>
        </authorList>
    </citation>
    <scope>NUCLEOTIDE SEQUENCE [LARGE SCALE GENOMIC DNA]</scope>
    <source>
        <strain evidence="1 2">DSM 45408</strain>
    </source>
</reference>
<keyword evidence="2" id="KW-1185">Reference proteome</keyword>
<accession>A0A1M5FCR0</accession>
<dbReference type="SUPFAM" id="SSF55729">
    <property type="entry name" value="Acyl-CoA N-acyltransferases (Nat)"/>
    <property type="match status" value="1"/>
</dbReference>
<keyword evidence="1" id="KW-0808">Transferase</keyword>
<evidence type="ECO:0000313" key="2">
    <source>
        <dbReference type="Proteomes" id="UP000184471"/>
    </source>
</evidence>
<proteinExistence type="predicted"/>
<evidence type="ECO:0000313" key="1">
    <source>
        <dbReference type="EMBL" id="SHF89218.1"/>
    </source>
</evidence>
<dbReference type="AlphaFoldDB" id="A0A1M5FCR0"/>
<dbReference type="Proteomes" id="UP000184471">
    <property type="component" value="Unassembled WGS sequence"/>
</dbReference>
<name>A0A1M5FCR0_9ACTN</name>
<sequence>MPDGPRTGWWARLPAEGEPGSPAQRVLAAVLGDAFPAGSVVDLPDGRLPGGWQLLVRADVAGDRVRSVQVAMPTAPLLWYVELPEPAAAPPATTLVAFSDARFADGTVLTAAEARRAGVRGEDQVAALRWWTGPGLVHQVYVGPAARRRGVGTKLVQVAYGVQHARGGTPLHGDGRRTDDGEAWSRALPAHAAWRVAERTERLPSMTPA</sequence>
<dbReference type="RefSeq" id="WP_073419088.1">
    <property type="nucleotide sequence ID" value="NZ_FQVX01000001.1"/>
</dbReference>
<dbReference type="STRING" id="1070870.SAMN05444351_1176"/>
<dbReference type="GO" id="GO:0016740">
    <property type="term" value="F:transferase activity"/>
    <property type="evidence" value="ECO:0007669"/>
    <property type="project" value="UniProtKB-KW"/>
</dbReference>
<dbReference type="EMBL" id="FQVX01000001">
    <property type="protein sequence ID" value="SHF89218.1"/>
    <property type="molecule type" value="Genomic_DNA"/>
</dbReference>
<protein>
    <submittedName>
        <fullName evidence="1">Acetyltransferase (GNAT) family protein</fullName>
    </submittedName>
</protein>
<dbReference type="OrthoDB" id="3744527at2"/>
<dbReference type="InterPro" id="IPR016181">
    <property type="entry name" value="Acyl_CoA_acyltransferase"/>
</dbReference>
<dbReference type="Gene3D" id="3.40.630.30">
    <property type="match status" value="1"/>
</dbReference>